<dbReference type="RefSeq" id="WP_135289325.1">
    <property type="nucleotide sequence ID" value="NZ_QUZU01000011.1"/>
</dbReference>
<sequence length="74" mass="8748">MKGMSDVRLAVYRQELEVRQERAVSAPTDSRWGLFWRRRHTRKALLELTCEQLKDVGLTAEEARQEGSKPFWRS</sequence>
<evidence type="ECO:0000313" key="3">
    <source>
        <dbReference type="Proteomes" id="UP000297391"/>
    </source>
</evidence>
<feature type="domain" description="YjiS-like" evidence="1">
    <location>
        <begin position="31"/>
        <end position="64"/>
    </location>
</feature>
<dbReference type="InterPro" id="IPR009506">
    <property type="entry name" value="YjiS-like"/>
</dbReference>
<organism evidence="2 3">
    <name type="scientific">Pseudomonas kairouanensis</name>
    <dbReference type="NCBI Taxonomy" id="2293832"/>
    <lineage>
        <taxon>Bacteria</taxon>
        <taxon>Pseudomonadati</taxon>
        <taxon>Pseudomonadota</taxon>
        <taxon>Gammaproteobacteria</taxon>
        <taxon>Pseudomonadales</taxon>
        <taxon>Pseudomonadaceae</taxon>
        <taxon>Pseudomonas</taxon>
    </lineage>
</organism>
<evidence type="ECO:0000313" key="2">
    <source>
        <dbReference type="EMBL" id="TFY89595.1"/>
    </source>
</evidence>
<dbReference type="Pfam" id="PF06568">
    <property type="entry name" value="YjiS-like"/>
    <property type="match status" value="1"/>
</dbReference>
<dbReference type="Proteomes" id="UP000297391">
    <property type="component" value="Unassembled WGS sequence"/>
</dbReference>
<gene>
    <name evidence="2" type="ORF">DYL59_11755</name>
</gene>
<name>A0A4Z0ASD2_9PSED</name>
<dbReference type="EMBL" id="QUZU01000011">
    <property type="protein sequence ID" value="TFY89595.1"/>
    <property type="molecule type" value="Genomic_DNA"/>
</dbReference>
<comment type="caution">
    <text evidence="2">The sequence shown here is derived from an EMBL/GenBank/DDBJ whole genome shotgun (WGS) entry which is preliminary data.</text>
</comment>
<proteinExistence type="predicted"/>
<reference evidence="2 3" key="1">
    <citation type="journal article" date="2019" name="Syst. Appl. Microbiol.">
        <title>New species of pathogenic Pseudomonas isolated from citrus in Tunisia: Proposal of Pseudomonas kairouanensis sp. nov. and Pseudomonas nabeulensis sp. nov.</title>
        <authorList>
            <person name="Oueslati M."/>
            <person name="Mulet M."/>
            <person name="Gomila M."/>
            <person name="Berge O."/>
            <person name="Hajlaoui M.R."/>
            <person name="Lalucat J."/>
            <person name="Sadfi-Zouaoui N."/>
            <person name="Garcia-Valdes E."/>
        </authorList>
    </citation>
    <scope>NUCLEOTIDE SEQUENCE [LARGE SCALE GENOMIC DNA]</scope>
    <source>
        <strain evidence="2 3">KC12</strain>
    </source>
</reference>
<dbReference type="OrthoDB" id="6496803at2"/>
<evidence type="ECO:0000259" key="1">
    <source>
        <dbReference type="Pfam" id="PF06568"/>
    </source>
</evidence>
<keyword evidence="3" id="KW-1185">Reference proteome</keyword>
<dbReference type="AlphaFoldDB" id="A0A4Z0ASD2"/>
<accession>A0A4Z0ASD2</accession>
<protein>
    <submittedName>
        <fullName evidence="2">DUF1127 domain-containing protein</fullName>
    </submittedName>
</protein>